<dbReference type="AlphaFoldDB" id="A0A1Y5NU60"/>
<reference evidence="2" key="1">
    <citation type="submission" date="2016-03" db="EMBL/GenBank/DDBJ databases">
        <authorList>
            <person name="Ploux O."/>
        </authorList>
    </citation>
    <scope>NUCLEOTIDE SEQUENCE</scope>
    <source>
        <strain evidence="2">UC1</strain>
    </source>
</reference>
<gene>
    <name evidence="2" type="ORF">MIPYR_10118</name>
</gene>
<dbReference type="Pfam" id="PF10593">
    <property type="entry name" value="Z1"/>
    <property type="match status" value="1"/>
</dbReference>
<name>A0A1Y5NU60_9MICO</name>
<dbReference type="SUPFAM" id="SSF52540">
    <property type="entry name" value="P-loop containing nucleoside triphosphate hydrolases"/>
    <property type="match status" value="1"/>
</dbReference>
<dbReference type="InterPro" id="IPR018310">
    <property type="entry name" value="Put_endonuclease_Z1-dom"/>
</dbReference>
<proteinExistence type="predicted"/>
<evidence type="ECO:0000259" key="1">
    <source>
        <dbReference type="Pfam" id="PF10593"/>
    </source>
</evidence>
<accession>A0A1Y5NU60</accession>
<protein>
    <recommendedName>
        <fullName evidence="1">Putative endonuclease Z1 domain-containing protein</fullName>
    </recommendedName>
</protein>
<dbReference type="InterPro" id="IPR027417">
    <property type="entry name" value="P-loop_NTPase"/>
</dbReference>
<evidence type="ECO:0000313" key="2">
    <source>
        <dbReference type="EMBL" id="SBS69937.1"/>
    </source>
</evidence>
<dbReference type="RefSeq" id="WP_295572337.1">
    <property type="nucleotide sequence ID" value="NZ_FLQR01000001.1"/>
</dbReference>
<feature type="domain" description="Putative endonuclease Z1" evidence="1">
    <location>
        <begin position="399"/>
        <end position="634"/>
    </location>
</feature>
<organism evidence="2">
    <name type="scientific">uncultured Microbacterium sp</name>
    <dbReference type="NCBI Taxonomy" id="191216"/>
    <lineage>
        <taxon>Bacteria</taxon>
        <taxon>Bacillati</taxon>
        <taxon>Actinomycetota</taxon>
        <taxon>Actinomycetes</taxon>
        <taxon>Micrococcales</taxon>
        <taxon>Microbacteriaceae</taxon>
        <taxon>Microbacterium</taxon>
        <taxon>environmental samples</taxon>
    </lineage>
</organism>
<dbReference type="EMBL" id="FLQR01000001">
    <property type="protein sequence ID" value="SBS69937.1"/>
    <property type="molecule type" value="Genomic_DNA"/>
</dbReference>
<sequence length="923" mass="101836">MSVQLSGEAETLLMTLNAMLRKDDTLDLTALKRAAEGVRPFVASAIDDDEFQAVIARAVEMNAIVLRVGDAIVDPKTYEPWLEDRRPLTEVRRSSAYQELLLARGWAGNVVETLDEQTDLIMDLVGDPQKTAPWGRRGLAIGEVQSGKTSSYIGVLAKAIDYGFKIIVVIGGHTEDLRRQTQARVDSDLTGVDSAYLADNIIVETDVARIGIGRVDQTLASSVNVLTTTRSDFSAHSKRAGNVALGGETPTIFVIKKNARVMQNLAGYLRAHIPNWANQPPLILIDDEADWASINVNSREDVSAVNQAVRDILAASNRNSYLGITATPFANVFIDDEVEEDIFPRDYILALESPSNYQGVGKYFADASHPAIVNDVADTLTLIPYSHKRTLQVSELPASVRRAIATFFIGTAIRRARDGQPKPASMLINVSRFNDVQSRVADLVNRFVVELASTVLSDFGVPESPRGRSERSQLLFEAYVEQFDGTDVDWQTVRQQLLTIADEFQVQLINSQTKANREKHTRETPKSVREVEALLPTIYVGGDVLARGLTIEGLQVSYYSRRAAAADTLLQMGRWFGYRPGYEDLVRLWIDDETAELFRWTADISAELRESLSEMKGLGLTPAQFGLKIKRHPEGFQIAAARKMRDAVDHDGVISINGRVFESTTLSWHPEDRNRNLEALKTLLSVLGSEGRTPGKKHGGDPFWQNVDRRIVAEFLSAFRSYVDEPFFGGTARGRGMIVQNMVEIKNGESWDIALISGSGDHVRSKGVPEGHRASVRNGLKLDSSAGAVGPSVQFPNRRVAAGQDLVSVIPPDTRIQSDEGPPVLRGDRAVARESLTRPTMLLYTVVANTNPSESVPEDGVRVELDNPLVAVVVATPKLTIEEEYDELINGRGVRWKVNRVYARRQLGMSMSTDDDADEDEDA</sequence>